<protein>
    <recommendedName>
        <fullName evidence="2">Tail fiber protein</fullName>
    </recommendedName>
</protein>
<reference evidence="1" key="1">
    <citation type="journal article" date="2021" name="Proc. Natl. Acad. Sci. U.S.A.">
        <title>A Catalog of Tens of Thousands of Viruses from Human Metagenomes Reveals Hidden Associations with Chronic Diseases.</title>
        <authorList>
            <person name="Tisza M.J."/>
            <person name="Buck C.B."/>
        </authorList>
    </citation>
    <scope>NUCLEOTIDE SEQUENCE</scope>
    <source>
        <strain evidence="1">CtqwY3</strain>
    </source>
</reference>
<accession>A0A8S5S7E0</accession>
<proteinExistence type="predicted"/>
<evidence type="ECO:0000313" key="1">
    <source>
        <dbReference type="EMBL" id="DAF46618.1"/>
    </source>
</evidence>
<name>A0A8S5S7E0_9CAUD</name>
<evidence type="ECO:0008006" key="2">
    <source>
        <dbReference type="Google" id="ProtNLM"/>
    </source>
</evidence>
<dbReference type="EMBL" id="BK032541">
    <property type="protein sequence ID" value="DAF46618.1"/>
    <property type="molecule type" value="Genomic_DNA"/>
</dbReference>
<organism evidence="1">
    <name type="scientific">Siphoviridae sp. ctqwY3</name>
    <dbReference type="NCBI Taxonomy" id="2827951"/>
    <lineage>
        <taxon>Viruses</taxon>
        <taxon>Duplodnaviria</taxon>
        <taxon>Heunggongvirae</taxon>
        <taxon>Uroviricota</taxon>
        <taxon>Caudoviricetes</taxon>
    </lineage>
</organism>
<sequence>MEKINYTDKVALNENPSVDDINKVKADDMNEIKEVVNTNSDGVGDLTQLPTTNKTSIVNAIKELYSQIVGTTLWTNPNPDANFGAQTINVPNLSQYTEIEVFYWNWNNTDYKAYQSEKVPVANNNAISLSYTIMLNDGTALTTAHAGGRIGTMNTTNNTISWRINAGCVISPFNGTADQSWGVPVKIVGYKTPIL</sequence>